<name>A0ABQ3Q8B4_9ACTN</name>
<evidence type="ECO:0000313" key="3">
    <source>
        <dbReference type="EMBL" id="GHI33521.1"/>
    </source>
</evidence>
<dbReference type="Gene3D" id="3.40.50.1820">
    <property type="entry name" value="alpha/beta hydrolase"/>
    <property type="match status" value="1"/>
</dbReference>
<dbReference type="PROSITE" id="PS51318">
    <property type="entry name" value="TAT"/>
    <property type="match status" value="1"/>
</dbReference>
<evidence type="ECO:0000313" key="4">
    <source>
        <dbReference type="Proteomes" id="UP001052655"/>
    </source>
</evidence>
<sequence>MTSDEPFLPILPAAASDRRGFLGRAAATTVGAALLGGVQPAFPASATASTPARSRPETPVRTRSGLVTGVRAALPGVTVYKGIPFAASTAGKNRWRPPQPAPSWKGVRRADTWGPACPQPTTDTPAWAELPEFSEDCLNLNIWTGASSSRERRPVVVWVYGGARTAMWTQQPVYDGSYLASKGLVFVTFNHRVGAFGNLAHPELSAESGHGASGNWGAMDTVAALEWIRRNIGAFGGDPDRVTLAGWSHGSSLVNILMASCLARGLYQRAVLCAGVQYPKDPALGRVAGGYKTLDVAEANGLAFQEFTGAGSLAGLRALSADEIVAGSNAAGAPATGGNTLDGYVLPSTYGAAMTSGAEIDVPVLTGNNKDENGASPSLSMTVAQYREFATTTFGDGAEEFLALYPAATDAEAVTSYNDYARDEERVSTFLWGTLFKETAGNRSPVWNYWWSHVPPGADTGNPIMTRGDAATLGAYHGAEMYYLFGNLKGAGRPWTAKDHRLADLTTTYLADFAATGNPNGHGRGAPLTWPALRPGKPQTMELGDRFGPVPAAGSEVKYAFLRDYLESQTKEY</sequence>
<dbReference type="RefSeq" id="WP_190078168.1">
    <property type="nucleotide sequence ID" value="NZ_BMTC01000029.1"/>
</dbReference>
<feature type="compositionally biased region" description="Low complexity" evidence="1">
    <location>
        <begin position="43"/>
        <end position="53"/>
    </location>
</feature>
<dbReference type="GO" id="GO:0016787">
    <property type="term" value="F:hydrolase activity"/>
    <property type="evidence" value="ECO:0007669"/>
    <property type="project" value="UniProtKB-KW"/>
</dbReference>
<dbReference type="InterPro" id="IPR002018">
    <property type="entry name" value="CarbesteraseB"/>
</dbReference>
<dbReference type="InterPro" id="IPR006311">
    <property type="entry name" value="TAT_signal"/>
</dbReference>
<dbReference type="InterPro" id="IPR029058">
    <property type="entry name" value="AB_hydrolase_fold"/>
</dbReference>
<evidence type="ECO:0000256" key="1">
    <source>
        <dbReference type="SAM" id="MobiDB-lite"/>
    </source>
</evidence>
<accession>A0ABQ3Q8B4</accession>
<keyword evidence="3" id="KW-0378">Hydrolase</keyword>
<dbReference type="Proteomes" id="UP001052655">
    <property type="component" value="Unassembled WGS sequence"/>
</dbReference>
<feature type="domain" description="Carboxylesterase type B" evidence="2">
    <location>
        <begin position="59"/>
        <end position="547"/>
    </location>
</feature>
<reference evidence="3" key="1">
    <citation type="submission" date="2024-05" db="EMBL/GenBank/DDBJ databases">
        <title>Whole genome shotgun sequence of Streptomyces daghestanicus NBRC 12762.</title>
        <authorList>
            <person name="Komaki H."/>
            <person name="Tamura T."/>
        </authorList>
    </citation>
    <scope>NUCLEOTIDE SEQUENCE</scope>
    <source>
        <strain evidence="3">NBRC 12762</strain>
    </source>
</reference>
<feature type="region of interest" description="Disordered" evidence="1">
    <location>
        <begin position="43"/>
        <end position="62"/>
    </location>
</feature>
<dbReference type="EMBL" id="BNDX01000014">
    <property type="protein sequence ID" value="GHI33521.1"/>
    <property type="molecule type" value="Genomic_DNA"/>
</dbReference>
<dbReference type="SUPFAM" id="SSF53474">
    <property type="entry name" value="alpha/beta-Hydrolases"/>
    <property type="match status" value="1"/>
</dbReference>
<dbReference type="Pfam" id="PF00135">
    <property type="entry name" value="COesterase"/>
    <property type="match status" value="1"/>
</dbReference>
<gene>
    <name evidence="3" type="ORF">Sdagh_52510</name>
</gene>
<evidence type="ECO:0000259" key="2">
    <source>
        <dbReference type="Pfam" id="PF00135"/>
    </source>
</evidence>
<protein>
    <submittedName>
        <fullName evidence="3">Carboxylic ester hydrolase</fullName>
    </submittedName>
</protein>
<proteinExistence type="predicted"/>
<comment type="caution">
    <text evidence="3">The sequence shown here is derived from an EMBL/GenBank/DDBJ whole genome shotgun (WGS) entry which is preliminary data.</text>
</comment>
<organism evidence="3 4">
    <name type="scientific">Streptomyces daghestanicus</name>
    <dbReference type="NCBI Taxonomy" id="66885"/>
    <lineage>
        <taxon>Bacteria</taxon>
        <taxon>Bacillati</taxon>
        <taxon>Actinomycetota</taxon>
        <taxon>Actinomycetes</taxon>
        <taxon>Kitasatosporales</taxon>
        <taxon>Streptomycetaceae</taxon>
        <taxon>Streptomyces</taxon>
    </lineage>
</organism>
<keyword evidence="4" id="KW-1185">Reference proteome</keyword>
<dbReference type="InterPro" id="IPR050309">
    <property type="entry name" value="Type-B_Carboxylest/Lipase"/>
</dbReference>
<dbReference type="PANTHER" id="PTHR11559">
    <property type="entry name" value="CARBOXYLESTERASE"/>
    <property type="match status" value="1"/>
</dbReference>